<dbReference type="GO" id="GO:0016491">
    <property type="term" value="F:oxidoreductase activity"/>
    <property type="evidence" value="ECO:0007669"/>
    <property type="project" value="UniProtKB-KW"/>
</dbReference>
<dbReference type="Gene3D" id="3.40.50.720">
    <property type="entry name" value="NAD(P)-binding Rossmann-like Domain"/>
    <property type="match status" value="1"/>
</dbReference>
<keyword evidence="4" id="KW-1185">Reference proteome</keyword>
<reference evidence="3 4" key="1">
    <citation type="submission" date="2017-04" db="EMBL/GenBank/DDBJ databases">
        <title>High diversity of culturable Acinetobacter species in natural soil and water ecosystems.</title>
        <authorList>
            <person name="Nemec A."/>
            <person name="Radolfova-Krizova L."/>
        </authorList>
    </citation>
    <scope>NUCLEOTIDE SEQUENCE [LARGE SCALE GENOMIC DNA]</scope>
    <source>
        <strain evidence="3 4">ANC 4999</strain>
    </source>
</reference>
<protein>
    <submittedName>
        <fullName evidence="3">Dehydrogenase</fullName>
    </submittedName>
</protein>
<comment type="caution">
    <text evidence="3">The sequence shown here is derived from an EMBL/GenBank/DDBJ whole genome shotgun (WGS) entry which is preliminary data.</text>
</comment>
<organism evidence="3 4">
    <name type="scientific">Acinetobacter silvestris</name>
    <dbReference type="NCBI Taxonomy" id="1977882"/>
    <lineage>
        <taxon>Bacteria</taxon>
        <taxon>Pseudomonadati</taxon>
        <taxon>Pseudomonadota</taxon>
        <taxon>Gammaproteobacteria</taxon>
        <taxon>Moraxellales</taxon>
        <taxon>Moraxellaceae</taxon>
        <taxon>Acinetobacter</taxon>
    </lineage>
</organism>
<dbReference type="STRING" id="1977882.B9T28_03730"/>
<dbReference type="RefSeq" id="WP_086202625.1">
    <property type="nucleotide sequence ID" value="NZ_NEGB01000002.1"/>
</dbReference>
<dbReference type="OrthoDB" id="109589at2"/>
<evidence type="ECO:0000313" key="3">
    <source>
        <dbReference type="EMBL" id="OTG66381.1"/>
    </source>
</evidence>
<dbReference type="PRINTS" id="PR00081">
    <property type="entry name" value="GDHRDH"/>
</dbReference>
<comment type="similarity">
    <text evidence="2">Belongs to the short-chain dehydrogenases/reductases (SDR) family.</text>
</comment>
<dbReference type="PRINTS" id="PR00080">
    <property type="entry name" value="SDRFAMILY"/>
</dbReference>
<dbReference type="InterPro" id="IPR002347">
    <property type="entry name" value="SDR_fam"/>
</dbReference>
<evidence type="ECO:0000256" key="1">
    <source>
        <dbReference type="ARBA" id="ARBA00023002"/>
    </source>
</evidence>
<evidence type="ECO:0000256" key="2">
    <source>
        <dbReference type="RuleBase" id="RU000363"/>
    </source>
</evidence>
<dbReference type="PANTHER" id="PTHR43157">
    <property type="entry name" value="PHOSPHATIDYLINOSITOL-GLYCAN BIOSYNTHESIS CLASS F PROTEIN-RELATED"/>
    <property type="match status" value="1"/>
</dbReference>
<accession>A0A1Y3CMM9</accession>
<proteinExistence type="inferred from homology"/>
<keyword evidence="1" id="KW-0560">Oxidoreductase</keyword>
<dbReference type="Pfam" id="PF00106">
    <property type="entry name" value="adh_short"/>
    <property type="match status" value="1"/>
</dbReference>
<evidence type="ECO:0000313" key="4">
    <source>
        <dbReference type="Proteomes" id="UP000242765"/>
    </source>
</evidence>
<dbReference type="EMBL" id="NEGB01000002">
    <property type="protein sequence ID" value="OTG66381.1"/>
    <property type="molecule type" value="Genomic_DNA"/>
</dbReference>
<gene>
    <name evidence="3" type="ORF">B9T28_03730</name>
</gene>
<sequence>MAKTILITGANAGIGLQTAEDLIKEGHHVILACRNLEKAQQAKLQLESMGTGQIDLIQLDLNSLKQVNRASDEILKKYADLDVMINNAGLISTHLDSTEDGFEKHFGVNYLGHFLWTLKLLPLLKKSEQGRIIHLSSIAHWVGSIQPHKFKAENNTNYHTFKSYGSSKLQNLLFSNLLAQQLQGSNVTSNALHPGVVDSELYRQLPKLQYMFVSLVLIPPTKPAKLIKQMALDATWANKNGQYASVQTPAMTSPKAKDMQLAQKLYDLSYDLVKEYL</sequence>
<name>A0A1Y3CMM9_9GAMM</name>
<dbReference type="PANTHER" id="PTHR43157:SF31">
    <property type="entry name" value="PHOSPHATIDYLINOSITOL-GLYCAN BIOSYNTHESIS CLASS F PROTEIN"/>
    <property type="match status" value="1"/>
</dbReference>
<dbReference type="AlphaFoldDB" id="A0A1Y3CMM9"/>
<dbReference type="SUPFAM" id="SSF51735">
    <property type="entry name" value="NAD(P)-binding Rossmann-fold domains"/>
    <property type="match status" value="1"/>
</dbReference>
<dbReference type="InterPro" id="IPR036291">
    <property type="entry name" value="NAD(P)-bd_dom_sf"/>
</dbReference>
<dbReference type="Proteomes" id="UP000242765">
    <property type="component" value="Unassembled WGS sequence"/>
</dbReference>